<feature type="region of interest" description="Disordered" evidence="1">
    <location>
        <begin position="1"/>
        <end position="20"/>
    </location>
</feature>
<evidence type="ECO:0000313" key="2">
    <source>
        <dbReference type="EMBL" id="QSR25001.1"/>
    </source>
</evidence>
<accession>A0ABX7PGH7</accession>
<protein>
    <recommendedName>
        <fullName evidence="4">DUF559 domain-containing protein</fullName>
    </recommendedName>
</protein>
<name>A0ABX7PGH7_9ACTN</name>
<evidence type="ECO:0000256" key="1">
    <source>
        <dbReference type="SAM" id="MobiDB-lite"/>
    </source>
</evidence>
<evidence type="ECO:0008006" key="4">
    <source>
        <dbReference type="Google" id="ProtNLM"/>
    </source>
</evidence>
<proteinExistence type="predicted"/>
<evidence type="ECO:0000313" key="3">
    <source>
        <dbReference type="Proteomes" id="UP000662818"/>
    </source>
</evidence>
<keyword evidence="3" id="KW-1185">Reference proteome</keyword>
<dbReference type="EMBL" id="CP022295">
    <property type="protein sequence ID" value="QSR25001.1"/>
    <property type="molecule type" value="Genomic_DNA"/>
</dbReference>
<gene>
    <name evidence="2" type="ORF">CFH99_05135</name>
</gene>
<sequence length="351" mass="39449">MEEEAVPQADADLTPAELLDSDPRAMTDVRNFEDRPFTAAMALDAGISRGTLQRLKASGQVRSPLCRVYVAASVPDSLDLRARAAALVLPPHVVVADRGAAWLHGVDILDFAELDLVPDLDAVSTNGHGRTRRQGIFGGKRDLEDGEVMTLPSGVLVTTPVRTACDIACLLGRLRAIATLDEFRRKHQLSLQDLDVMSRRFRGRRGVIQLRELIPLSTDRAESQPESWTRLLIRDQGLPVPEPQVELLVPGWGAVRMENAYRHLRIAVEYDGVDNHTTDSDRERDDGRRCALHADDWEILVLRRGDFSPDRRREWLDELGALIADRSPDRPGKRKYSRGPDHPSYRWRRGR</sequence>
<organism evidence="2 3">
    <name type="scientific">Nocardioides aromaticivorans</name>
    <dbReference type="NCBI Taxonomy" id="200618"/>
    <lineage>
        <taxon>Bacteria</taxon>
        <taxon>Bacillati</taxon>
        <taxon>Actinomycetota</taxon>
        <taxon>Actinomycetes</taxon>
        <taxon>Propionibacteriales</taxon>
        <taxon>Nocardioidaceae</taxon>
        <taxon>Nocardioides</taxon>
    </lineage>
</organism>
<dbReference type="Proteomes" id="UP000662818">
    <property type="component" value="Chromosome"/>
</dbReference>
<feature type="region of interest" description="Disordered" evidence="1">
    <location>
        <begin position="325"/>
        <end position="351"/>
    </location>
</feature>
<reference evidence="2 3" key="1">
    <citation type="submission" date="2017-06" db="EMBL/GenBank/DDBJ databases">
        <title>Complete Genome Sequence of the Soil Carbazole-Degrading Bacterium Nocardioides aromaticivorans IC177.</title>
        <authorList>
            <person name="Vejarano F."/>
            <person name="Suzuki-Minakuchi C."/>
            <person name="Ohtsubo Y."/>
            <person name="Tsuda M."/>
            <person name="Okada K."/>
            <person name="Nojiri H."/>
        </authorList>
    </citation>
    <scope>NUCLEOTIDE SEQUENCE [LARGE SCALE GENOMIC DNA]</scope>
    <source>
        <strain evidence="2 3">IC177</strain>
    </source>
</reference>